<dbReference type="SMART" id="SM00235">
    <property type="entry name" value="ZnMc"/>
    <property type="match status" value="1"/>
</dbReference>
<dbReference type="InterPro" id="IPR006026">
    <property type="entry name" value="Peptidase_Metallo"/>
</dbReference>
<name>A0A4Y6PLN3_PERCE</name>
<feature type="chain" id="PRO_5030106028" evidence="5">
    <location>
        <begin position="25"/>
        <end position="303"/>
    </location>
</feature>
<reference evidence="7 8" key="1">
    <citation type="submission" date="2019-06" db="EMBL/GenBank/DDBJ databases">
        <title>Persicimonas caeni gen. nov., sp. nov., a predatory bacterium isolated from solar saltern.</title>
        <authorList>
            <person name="Wang S."/>
        </authorList>
    </citation>
    <scope>NUCLEOTIDE SEQUENCE [LARGE SCALE GENOMIC DNA]</scope>
    <source>
        <strain evidence="7 8">YN101</strain>
    </source>
</reference>
<keyword evidence="4" id="KW-0862">Zinc</keyword>
<keyword evidence="1 7" id="KW-0645">Protease</keyword>
<evidence type="ECO:0000256" key="1">
    <source>
        <dbReference type="ARBA" id="ARBA00022670"/>
    </source>
</evidence>
<dbReference type="Proteomes" id="UP000315995">
    <property type="component" value="Chromosome"/>
</dbReference>
<evidence type="ECO:0000313" key="7">
    <source>
        <dbReference type="EMBL" id="QDG49234.1"/>
    </source>
</evidence>
<organism evidence="7 8">
    <name type="scientific">Persicimonas caeni</name>
    <dbReference type="NCBI Taxonomy" id="2292766"/>
    <lineage>
        <taxon>Bacteria</taxon>
        <taxon>Deltaproteobacteria</taxon>
        <taxon>Bradymonadales</taxon>
        <taxon>Bradymonadaceae</taxon>
        <taxon>Persicimonas</taxon>
    </lineage>
</organism>
<keyword evidence="5" id="KW-0732">Signal</keyword>
<keyword evidence="8" id="KW-1185">Reference proteome</keyword>
<dbReference type="OrthoDB" id="5516015at2"/>
<gene>
    <name evidence="7" type="ORF">FIV42_00300</name>
</gene>
<evidence type="ECO:0000313" key="8">
    <source>
        <dbReference type="Proteomes" id="UP000315995"/>
    </source>
</evidence>
<dbReference type="GO" id="GO:0006508">
    <property type="term" value="P:proteolysis"/>
    <property type="evidence" value="ECO:0007669"/>
    <property type="project" value="UniProtKB-KW"/>
</dbReference>
<evidence type="ECO:0000259" key="6">
    <source>
        <dbReference type="SMART" id="SM00235"/>
    </source>
</evidence>
<dbReference type="RefSeq" id="WP_141195733.1">
    <property type="nucleotide sequence ID" value="NZ_CP041186.1"/>
</dbReference>
<evidence type="ECO:0000256" key="2">
    <source>
        <dbReference type="ARBA" id="ARBA00022723"/>
    </source>
</evidence>
<feature type="domain" description="Peptidase metallopeptidase" evidence="6">
    <location>
        <begin position="48"/>
        <end position="237"/>
    </location>
</feature>
<dbReference type="InterPro" id="IPR024079">
    <property type="entry name" value="MetalloPept_cat_dom_sf"/>
</dbReference>
<feature type="signal peptide" evidence="5">
    <location>
        <begin position="1"/>
        <end position="24"/>
    </location>
</feature>
<sequence>MNVTTRGMLFLVGLAATMLGPASALGFQQTMTCTQSGLYACEPGEEPKAVHWNARCVRYRINENGTNNFTRTSKDVPAIEELRRSVAQSFAAWTQVPCSDMTLVDGGLTSHTNANFDPKEPDQNSNLVIWRDQGWSQVASARAFALTSVTFNPRNGVIADADIEVNTEFYKFSAGEEPKANHVDMRNTMTHEVGHFIGLDHTEVREATMFSTAPVGETAKRSLHPDDIEGLCTTYPSSGEETQRQCNSASDFPSGDDLDLDGGVCTVTGIDASPPSSMALALLSILGLLGLAAHRKTATPCKH</sequence>
<keyword evidence="3" id="KW-0378">Hydrolase</keyword>
<protein>
    <submittedName>
        <fullName evidence="7">Matrixin family metalloprotease</fullName>
    </submittedName>
</protein>
<dbReference type="Pfam" id="PF00413">
    <property type="entry name" value="Peptidase_M10"/>
    <property type="match status" value="1"/>
</dbReference>
<evidence type="ECO:0000256" key="3">
    <source>
        <dbReference type="ARBA" id="ARBA00022801"/>
    </source>
</evidence>
<dbReference type="GO" id="GO:0004222">
    <property type="term" value="F:metalloendopeptidase activity"/>
    <property type="evidence" value="ECO:0007669"/>
    <property type="project" value="InterPro"/>
</dbReference>
<accession>A0A4Y6PLN3</accession>
<proteinExistence type="predicted"/>
<evidence type="ECO:0000256" key="5">
    <source>
        <dbReference type="SAM" id="SignalP"/>
    </source>
</evidence>
<dbReference type="GO" id="GO:0031012">
    <property type="term" value="C:extracellular matrix"/>
    <property type="evidence" value="ECO:0007669"/>
    <property type="project" value="InterPro"/>
</dbReference>
<dbReference type="Gene3D" id="3.40.390.10">
    <property type="entry name" value="Collagenase (Catalytic Domain)"/>
    <property type="match status" value="1"/>
</dbReference>
<accession>A0A5B8XXR4</accession>
<dbReference type="InterPro" id="IPR001818">
    <property type="entry name" value="Pept_M10_metallopeptidase"/>
</dbReference>
<dbReference type="EMBL" id="CP041186">
    <property type="protein sequence ID" value="QDG49234.1"/>
    <property type="molecule type" value="Genomic_DNA"/>
</dbReference>
<evidence type="ECO:0000256" key="4">
    <source>
        <dbReference type="ARBA" id="ARBA00022833"/>
    </source>
</evidence>
<keyword evidence="2" id="KW-0479">Metal-binding</keyword>
<keyword evidence="7" id="KW-0482">Metalloprotease</keyword>
<dbReference type="AlphaFoldDB" id="A0A4Y6PLN3"/>
<dbReference type="SUPFAM" id="SSF55486">
    <property type="entry name" value="Metalloproteases ('zincins'), catalytic domain"/>
    <property type="match status" value="1"/>
</dbReference>
<dbReference type="GO" id="GO:0008270">
    <property type="term" value="F:zinc ion binding"/>
    <property type="evidence" value="ECO:0007669"/>
    <property type="project" value="InterPro"/>
</dbReference>